<gene>
    <name evidence="2" type="ORF">AOQ84DRAFT_421440</name>
</gene>
<accession>A0A8E2F7M4</accession>
<feature type="compositionally biased region" description="Low complexity" evidence="1">
    <location>
        <begin position="105"/>
        <end position="116"/>
    </location>
</feature>
<protein>
    <submittedName>
        <fullName evidence="2">Uncharacterized protein</fullName>
    </submittedName>
</protein>
<feature type="compositionally biased region" description="Polar residues" evidence="1">
    <location>
        <begin position="57"/>
        <end position="67"/>
    </location>
</feature>
<dbReference type="AlphaFoldDB" id="A0A8E2F7M4"/>
<proteinExistence type="predicted"/>
<feature type="region of interest" description="Disordered" evidence="1">
    <location>
        <begin position="23"/>
        <end position="159"/>
    </location>
</feature>
<evidence type="ECO:0000256" key="1">
    <source>
        <dbReference type="SAM" id="MobiDB-lite"/>
    </source>
</evidence>
<feature type="compositionally biased region" description="Basic and acidic residues" evidence="1">
    <location>
        <begin position="71"/>
        <end position="104"/>
    </location>
</feature>
<evidence type="ECO:0000313" key="3">
    <source>
        <dbReference type="Proteomes" id="UP000250140"/>
    </source>
</evidence>
<keyword evidence="3" id="KW-1185">Reference proteome</keyword>
<dbReference type="Proteomes" id="UP000250140">
    <property type="component" value="Unassembled WGS sequence"/>
</dbReference>
<evidence type="ECO:0000313" key="2">
    <source>
        <dbReference type="EMBL" id="OCL12040.1"/>
    </source>
</evidence>
<organism evidence="2 3">
    <name type="scientific">Glonium stellatum</name>
    <dbReference type="NCBI Taxonomy" id="574774"/>
    <lineage>
        <taxon>Eukaryota</taxon>
        <taxon>Fungi</taxon>
        <taxon>Dikarya</taxon>
        <taxon>Ascomycota</taxon>
        <taxon>Pezizomycotina</taxon>
        <taxon>Dothideomycetes</taxon>
        <taxon>Pleosporomycetidae</taxon>
        <taxon>Gloniales</taxon>
        <taxon>Gloniaceae</taxon>
        <taxon>Glonium</taxon>
    </lineage>
</organism>
<dbReference type="EMBL" id="KV748938">
    <property type="protein sequence ID" value="OCL12040.1"/>
    <property type="molecule type" value="Genomic_DNA"/>
</dbReference>
<reference evidence="2 3" key="1">
    <citation type="journal article" date="2016" name="Nat. Commun.">
        <title>Ectomycorrhizal ecology is imprinted in the genome of the dominant symbiotic fungus Cenococcum geophilum.</title>
        <authorList>
            <consortium name="DOE Joint Genome Institute"/>
            <person name="Peter M."/>
            <person name="Kohler A."/>
            <person name="Ohm R.A."/>
            <person name="Kuo A."/>
            <person name="Krutzmann J."/>
            <person name="Morin E."/>
            <person name="Arend M."/>
            <person name="Barry K.W."/>
            <person name="Binder M."/>
            <person name="Choi C."/>
            <person name="Clum A."/>
            <person name="Copeland A."/>
            <person name="Grisel N."/>
            <person name="Haridas S."/>
            <person name="Kipfer T."/>
            <person name="LaButti K."/>
            <person name="Lindquist E."/>
            <person name="Lipzen A."/>
            <person name="Maire R."/>
            <person name="Meier B."/>
            <person name="Mihaltcheva S."/>
            <person name="Molinier V."/>
            <person name="Murat C."/>
            <person name="Poggeler S."/>
            <person name="Quandt C.A."/>
            <person name="Sperisen C."/>
            <person name="Tritt A."/>
            <person name="Tisserant E."/>
            <person name="Crous P.W."/>
            <person name="Henrissat B."/>
            <person name="Nehls U."/>
            <person name="Egli S."/>
            <person name="Spatafora J.W."/>
            <person name="Grigoriev I.V."/>
            <person name="Martin F.M."/>
        </authorList>
    </citation>
    <scope>NUCLEOTIDE SEQUENCE [LARGE SCALE GENOMIC DNA]</scope>
    <source>
        <strain evidence="2 3">CBS 207.34</strain>
    </source>
</reference>
<sequence length="159" mass="17103">MFGGSAGIGPMYIPLFAAATVAPERSRGGTGSISSGRQNTPRKKDEMVGQGGAMLQHNVSSATTPRINIQEYRRSKGKCSEDRSRRDSQRRGSRGAAEERRGAAEEQQSSPRAAPRAAHRALGRAGEPESESQASHLRQPYPIINENYQAIPATATKGR</sequence>
<name>A0A8E2F7M4_9PEZI</name>